<dbReference type="Proteomes" id="UP000492821">
    <property type="component" value="Unassembled WGS sequence"/>
</dbReference>
<evidence type="ECO:0000313" key="1">
    <source>
        <dbReference type="Proteomes" id="UP000492821"/>
    </source>
</evidence>
<sequence length="245" mass="27745">MTAQISRTARRFSTVIAPQLTKLDPVPCLQSYTKLLISIVDITKLHNALENYILHNATVFEPIDFEVTYQSNSTPGIVLRAQIYVDEVVLFENQKRLVSVTLADPDSGLDGPTVAKIRHPISGIKMFEIVDFAHSGNLQIMSSTDDTSRCQIDTTTNPIRKLLAFCGMTFVPEWWLVRQEGTELGKIMPKSSFFKENAVEVSWGETTDNELRLLMLCFGLVQIVREGFPQLLHLIRDYRQRRGNA</sequence>
<dbReference type="WBParaSite" id="Pan_g4892.t1">
    <property type="protein sequence ID" value="Pan_g4892.t1"/>
    <property type="gene ID" value="Pan_g4892"/>
</dbReference>
<dbReference type="AlphaFoldDB" id="A0A7E4VXR4"/>
<reference evidence="2" key="2">
    <citation type="submission" date="2020-10" db="UniProtKB">
        <authorList>
            <consortium name="WormBaseParasite"/>
        </authorList>
    </citation>
    <scope>IDENTIFICATION</scope>
</reference>
<accession>A0A7E4VXR4</accession>
<reference evidence="1" key="1">
    <citation type="journal article" date="2013" name="Genetics">
        <title>The draft genome and transcriptome of Panagrellus redivivus are shaped by the harsh demands of a free-living lifestyle.</title>
        <authorList>
            <person name="Srinivasan J."/>
            <person name="Dillman A.R."/>
            <person name="Macchietto M.G."/>
            <person name="Heikkinen L."/>
            <person name="Lakso M."/>
            <person name="Fracchia K.M."/>
            <person name="Antoshechkin I."/>
            <person name="Mortazavi A."/>
            <person name="Wong G."/>
            <person name="Sternberg P.W."/>
        </authorList>
    </citation>
    <scope>NUCLEOTIDE SEQUENCE [LARGE SCALE GENOMIC DNA]</scope>
    <source>
        <strain evidence="1">MT8872</strain>
    </source>
</reference>
<evidence type="ECO:0000313" key="2">
    <source>
        <dbReference type="WBParaSite" id="Pan_g4892.t1"/>
    </source>
</evidence>
<proteinExistence type="predicted"/>
<organism evidence="1 2">
    <name type="scientific">Panagrellus redivivus</name>
    <name type="common">Microworm</name>
    <dbReference type="NCBI Taxonomy" id="6233"/>
    <lineage>
        <taxon>Eukaryota</taxon>
        <taxon>Metazoa</taxon>
        <taxon>Ecdysozoa</taxon>
        <taxon>Nematoda</taxon>
        <taxon>Chromadorea</taxon>
        <taxon>Rhabditida</taxon>
        <taxon>Tylenchina</taxon>
        <taxon>Panagrolaimomorpha</taxon>
        <taxon>Panagrolaimoidea</taxon>
        <taxon>Panagrolaimidae</taxon>
        <taxon>Panagrellus</taxon>
    </lineage>
</organism>
<protein>
    <submittedName>
        <fullName evidence="2">Pkinase_fungal domain-containing protein</fullName>
    </submittedName>
</protein>
<keyword evidence="1" id="KW-1185">Reference proteome</keyword>
<name>A0A7E4VXR4_PANRE</name>